<evidence type="ECO:0000259" key="2">
    <source>
        <dbReference type="Pfam" id="PF13098"/>
    </source>
</evidence>
<dbReference type="Pfam" id="PF13098">
    <property type="entry name" value="Thioredoxin_2"/>
    <property type="match status" value="1"/>
</dbReference>
<evidence type="ECO:0000256" key="1">
    <source>
        <dbReference type="ARBA" id="ARBA00023284"/>
    </source>
</evidence>
<evidence type="ECO:0000313" key="3">
    <source>
        <dbReference type="EMBL" id="TLP38271.1"/>
    </source>
</evidence>
<evidence type="ECO:0000313" key="4">
    <source>
        <dbReference type="Proteomes" id="UP000308901"/>
    </source>
</evidence>
<reference evidence="3 4" key="1">
    <citation type="submission" date="2019-05" db="EMBL/GenBank/DDBJ databases">
        <title>Arcobacter sp. nov., isolated from sea sediment.</title>
        <authorList>
            <person name="Kim W."/>
        </authorList>
    </citation>
    <scope>NUCLEOTIDE SEQUENCE [LARGE SCALE GENOMIC DNA]</scope>
    <source>
        <strain evidence="3 4">CAU 1517</strain>
    </source>
</reference>
<organism evidence="3 4">
    <name type="scientific">Arcobacter arenosus</name>
    <dbReference type="NCBI Taxonomy" id="2576037"/>
    <lineage>
        <taxon>Bacteria</taxon>
        <taxon>Pseudomonadati</taxon>
        <taxon>Campylobacterota</taxon>
        <taxon>Epsilonproteobacteria</taxon>
        <taxon>Campylobacterales</taxon>
        <taxon>Arcobacteraceae</taxon>
        <taxon>Arcobacter</taxon>
    </lineage>
</organism>
<sequence length="128" mass="15347">MGKIVFLIFMLSSFLISSEIKELKTFDDIKEDKKNFLMFSTDYCPWCAKQKRVLEEIDIIRDDLYMFYVNDSSDIFKKLLKKYSFSIKYFPTSYVIEKSDGELIILYEFQGYQKKENILKVLNDEDSF</sequence>
<comment type="caution">
    <text evidence="3">The sequence shown here is derived from an EMBL/GenBank/DDBJ whole genome shotgun (WGS) entry which is preliminary data.</text>
</comment>
<dbReference type="OrthoDB" id="9811352at2"/>
<dbReference type="Gene3D" id="3.40.30.10">
    <property type="entry name" value="Glutaredoxin"/>
    <property type="match status" value="1"/>
</dbReference>
<dbReference type="RefSeq" id="WP_138152265.1">
    <property type="nucleotide sequence ID" value="NZ_VANU01000003.1"/>
</dbReference>
<dbReference type="PROSITE" id="PS51354">
    <property type="entry name" value="GLUTAREDOXIN_2"/>
    <property type="match status" value="1"/>
</dbReference>
<name>A0A5R8Y074_9BACT</name>
<dbReference type="Proteomes" id="UP000308901">
    <property type="component" value="Unassembled WGS sequence"/>
</dbReference>
<dbReference type="InterPro" id="IPR012336">
    <property type="entry name" value="Thioredoxin-like_fold"/>
</dbReference>
<dbReference type="SUPFAM" id="SSF52833">
    <property type="entry name" value="Thioredoxin-like"/>
    <property type="match status" value="1"/>
</dbReference>
<dbReference type="InterPro" id="IPR017937">
    <property type="entry name" value="Thioredoxin_CS"/>
</dbReference>
<dbReference type="AlphaFoldDB" id="A0A5R8Y074"/>
<accession>A0A5R8Y074</accession>
<keyword evidence="4" id="KW-1185">Reference proteome</keyword>
<proteinExistence type="predicted"/>
<dbReference type="InterPro" id="IPR036249">
    <property type="entry name" value="Thioredoxin-like_sf"/>
</dbReference>
<keyword evidence="1" id="KW-0676">Redox-active center</keyword>
<dbReference type="EMBL" id="VANU01000003">
    <property type="protein sequence ID" value="TLP38271.1"/>
    <property type="molecule type" value="Genomic_DNA"/>
</dbReference>
<dbReference type="PROSITE" id="PS00194">
    <property type="entry name" value="THIOREDOXIN_1"/>
    <property type="match status" value="1"/>
</dbReference>
<gene>
    <name evidence="3" type="ORF">FDK22_07295</name>
</gene>
<feature type="domain" description="Thioredoxin-like fold" evidence="2">
    <location>
        <begin position="31"/>
        <end position="122"/>
    </location>
</feature>
<protein>
    <recommendedName>
        <fullName evidence="2">Thioredoxin-like fold domain-containing protein</fullName>
    </recommendedName>
</protein>